<dbReference type="RefSeq" id="WP_259525680.1">
    <property type="nucleotide sequence ID" value="NZ_JANLCK010000002.1"/>
</dbReference>
<feature type="transmembrane region" description="Helical" evidence="2">
    <location>
        <begin position="227"/>
        <end position="249"/>
    </location>
</feature>
<sequence>MTKQSRARLGTVGAASALLTAAVVLAAPLAASAHVHVDPATAVAGGYATLTFKVPNESETASTNRIEVDLPTDTPFTSVSYQPVPGWSAEVIEGPLPEPITVGDATLTTAPLSVVWTADDGVGIVDGQFQEFPISVGPVPDTDDVVLPAHQGYTDGSVVDWADAPLESGEEPEHPAPVLVIDRSADEAAGHGAHGGGADAAADTAGGGGDVTATAAAASEGPDPLSLGLGIGGFGLGAIALVVAVVALLRRPADEQSRTEVNA</sequence>
<dbReference type="CDD" id="cd08545">
    <property type="entry name" value="YcnI_like"/>
    <property type="match status" value="1"/>
</dbReference>
<organism evidence="5 6">
    <name type="scientific">Herbiconiux oxytropis</name>
    <dbReference type="NCBI Taxonomy" id="2970915"/>
    <lineage>
        <taxon>Bacteria</taxon>
        <taxon>Bacillati</taxon>
        <taxon>Actinomycetota</taxon>
        <taxon>Actinomycetes</taxon>
        <taxon>Micrococcales</taxon>
        <taxon>Microbacteriaceae</taxon>
        <taxon>Herbiconiux</taxon>
    </lineage>
</organism>
<dbReference type="InterPro" id="IPR038507">
    <property type="entry name" value="YcnI-like_sf"/>
</dbReference>
<dbReference type="EMBL" id="JANLCK010000002">
    <property type="protein sequence ID" value="MCS5725207.1"/>
    <property type="molecule type" value="Genomic_DNA"/>
</dbReference>
<dbReference type="InterPro" id="IPR006311">
    <property type="entry name" value="TAT_signal"/>
</dbReference>
<evidence type="ECO:0000313" key="5">
    <source>
        <dbReference type="EMBL" id="MCS5725207.1"/>
    </source>
</evidence>
<dbReference type="AlphaFoldDB" id="A0AA41XBX6"/>
<evidence type="ECO:0000259" key="4">
    <source>
        <dbReference type="Pfam" id="PF07987"/>
    </source>
</evidence>
<feature type="signal peptide" evidence="3">
    <location>
        <begin position="1"/>
        <end position="26"/>
    </location>
</feature>
<feature type="chain" id="PRO_5041385728" evidence="3">
    <location>
        <begin position="27"/>
        <end position="263"/>
    </location>
</feature>
<dbReference type="Proteomes" id="UP001165587">
    <property type="component" value="Unassembled WGS sequence"/>
</dbReference>
<keyword evidence="6" id="KW-1185">Reference proteome</keyword>
<name>A0AA41XBX6_9MICO</name>
<evidence type="ECO:0000256" key="1">
    <source>
        <dbReference type="SAM" id="MobiDB-lite"/>
    </source>
</evidence>
<dbReference type="Gene3D" id="2.60.40.2230">
    <property type="entry name" value="Uncharacterised protein YcnI-like PF07987, DUF1775"/>
    <property type="match status" value="1"/>
</dbReference>
<evidence type="ECO:0000313" key="6">
    <source>
        <dbReference type="Proteomes" id="UP001165587"/>
    </source>
</evidence>
<comment type="caution">
    <text evidence="5">The sequence shown here is derived from an EMBL/GenBank/DDBJ whole genome shotgun (WGS) entry which is preliminary data.</text>
</comment>
<keyword evidence="3" id="KW-0732">Signal</keyword>
<keyword evidence="2" id="KW-0472">Membrane</keyword>
<feature type="region of interest" description="Disordered" evidence="1">
    <location>
        <begin position="188"/>
        <end position="208"/>
    </location>
</feature>
<protein>
    <submittedName>
        <fullName evidence="5">YcnI family protein</fullName>
    </submittedName>
</protein>
<gene>
    <name evidence="5" type="ORF">N1028_04795</name>
</gene>
<feature type="domain" description="YncI copper-binding" evidence="4">
    <location>
        <begin position="34"/>
        <end position="180"/>
    </location>
</feature>
<dbReference type="InterPro" id="IPR012533">
    <property type="entry name" value="YcnI-copper_dom"/>
</dbReference>
<dbReference type="PROSITE" id="PS51318">
    <property type="entry name" value="TAT"/>
    <property type="match status" value="1"/>
</dbReference>
<proteinExistence type="predicted"/>
<accession>A0AA41XBX6</accession>
<keyword evidence="2" id="KW-1133">Transmembrane helix</keyword>
<reference evidence="5" key="1">
    <citation type="submission" date="2022-08" db="EMBL/GenBank/DDBJ databases">
        <authorList>
            <person name="Deng Y."/>
            <person name="Han X.-F."/>
            <person name="Zhang Y.-Q."/>
        </authorList>
    </citation>
    <scope>NUCLEOTIDE SEQUENCE</scope>
    <source>
        <strain evidence="5">CPCC 203407</strain>
    </source>
</reference>
<dbReference type="Pfam" id="PF07987">
    <property type="entry name" value="DUF1775"/>
    <property type="match status" value="1"/>
</dbReference>
<keyword evidence="2" id="KW-0812">Transmembrane</keyword>
<evidence type="ECO:0000256" key="3">
    <source>
        <dbReference type="SAM" id="SignalP"/>
    </source>
</evidence>
<evidence type="ECO:0000256" key="2">
    <source>
        <dbReference type="SAM" id="Phobius"/>
    </source>
</evidence>